<evidence type="ECO:0000256" key="2">
    <source>
        <dbReference type="ARBA" id="ARBA00022448"/>
    </source>
</evidence>
<dbReference type="InterPro" id="IPR003593">
    <property type="entry name" value="AAA+_ATPase"/>
</dbReference>
<reference evidence="6" key="1">
    <citation type="submission" date="2022-03" db="EMBL/GenBank/DDBJ databases">
        <authorList>
            <person name="Woo C.Y."/>
        </authorList>
    </citation>
    <scope>NUCLEOTIDE SEQUENCE</scope>
    <source>
        <strain evidence="6">CYS-01</strain>
    </source>
</reference>
<dbReference type="InterPro" id="IPR027417">
    <property type="entry name" value="P-loop_NTPase"/>
</dbReference>
<dbReference type="Pfam" id="PF00005">
    <property type="entry name" value="ABC_tran"/>
    <property type="match status" value="1"/>
</dbReference>
<dbReference type="InterPro" id="IPR003439">
    <property type="entry name" value="ABC_transporter-like_ATP-bd"/>
</dbReference>
<evidence type="ECO:0000256" key="4">
    <source>
        <dbReference type="ARBA" id="ARBA00022840"/>
    </source>
</evidence>
<sequence length="236" mass="26480">MSIEVFNLAKHYNNQKAVDEISFSAKPGRILGFLGPNGAGKSTTMKMLTCYLTPSSGYAEICGKHILKQPLEVKKRIGYLPEHTPLYTEMYVKEFLSFVAQTYGIKEIKQRVEEVIKLVGLTVEQHKKIGMLSKGYRQRVGLAQAIIHDPEVLILDEPTSGLDPNQLTEVRNLIKNLGKNKTLIISTHIMQEVEALCDDIIIINKGKLVANSSVQALKEQYHTDHLESIFKQLTTS</sequence>
<keyword evidence="4 6" id="KW-0067">ATP-binding</keyword>
<gene>
    <name evidence="6" type="ORF">MMF97_07750</name>
</gene>
<dbReference type="PROSITE" id="PS50893">
    <property type="entry name" value="ABC_TRANSPORTER_2"/>
    <property type="match status" value="1"/>
</dbReference>
<evidence type="ECO:0000313" key="7">
    <source>
        <dbReference type="Proteomes" id="UP001165460"/>
    </source>
</evidence>
<dbReference type="RefSeq" id="WP_243361220.1">
    <property type="nucleotide sequence ID" value="NZ_JALGBH010000002.1"/>
</dbReference>
<keyword evidence="2" id="KW-0813">Transport</keyword>
<feature type="domain" description="ABC transporter" evidence="5">
    <location>
        <begin position="3"/>
        <end position="230"/>
    </location>
</feature>
<proteinExistence type="inferred from homology"/>
<keyword evidence="3" id="KW-0547">Nucleotide-binding</keyword>
<dbReference type="SUPFAM" id="SSF52540">
    <property type="entry name" value="P-loop containing nucleoside triphosphate hydrolases"/>
    <property type="match status" value="1"/>
</dbReference>
<dbReference type="Gene3D" id="3.40.50.300">
    <property type="entry name" value="P-loop containing nucleotide triphosphate hydrolases"/>
    <property type="match status" value="1"/>
</dbReference>
<keyword evidence="7" id="KW-1185">Reference proteome</keyword>
<comment type="similarity">
    <text evidence="1">Belongs to the ABC transporter superfamily.</text>
</comment>
<dbReference type="PANTHER" id="PTHR43335">
    <property type="entry name" value="ABC TRANSPORTER, ATP-BINDING PROTEIN"/>
    <property type="match status" value="1"/>
</dbReference>
<organism evidence="6 7">
    <name type="scientific">Pedobacter montanisoli</name>
    <dbReference type="NCBI Taxonomy" id="2923277"/>
    <lineage>
        <taxon>Bacteria</taxon>
        <taxon>Pseudomonadati</taxon>
        <taxon>Bacteroidota</taxon>
        <taxon>Sphingobacteriia</taxon>
        <taxon>Sphingobacteriales</taxon>
        <taxon>Sphingobacteriaceae</taxon>
        <taxon>Pedobacter</taxon>
    </lineage>
</organism>
<evidence type="ECO:0000256" key="3">
    <source>
        <dbReference type="ARBA" id="ARBA00022741"/>
    </source>
</evidence>
<dbReference type="PANTHER" id="PTHR43335:SF4">
    <property type="entry name" value="ABC TRANSPORTER, ATP-BINDING PROTEIN"/>
    <property type="match status" value="1"/>
</dbReference>
<protein>
    <submittedName>
        <fullName evidence="6">ATP-binding cassette domain-containing protein</fullName>
    </submittedName>
</protein>
<dbReference type="SMART" id="SM00382">
    <property type="entry name" value="AAA"/>
    <property type="match status" value="1"/>
</dbReference>
<dbReference type="GO" id="GO:0005524">
    <property type="term" value="F:ATP binding"/>
    <property type="evidence" value="ECO:0007669"/>
    <property type="project" value="UniProtKB-KW"/>
</dbReference>
<evidence type="ECO:0000313" key="6">
    <source>
        <dbReference type="EMBL" id="MCJ0742600.1"/>
    </source>
</evidence>
<dbReference type="EMBL" id="JALGBH010000002">
    <property type="protein sequence ID" value="MCJ0742600.1"/>
    <property type="molecule type" value="Genomic_DNA"/>
</dbReference>
<name>A0ABS9ZWB2_9SPHI</name>
<accession>A0ABS9ZWB2</accession>
<comment type="caution">
    <text evidence="6">The sequence shown here is derived from an EMBL/GenBank/DDBJ whole genome shotgun (WGS) entry which is preliminary data.</text>
</comment>
<dbReference type="Proteomes" id="UP001165460">
    <property type="component" value="Unassembled WGS sequence"/>
</dbReference>
<evidence type="ECO:0000256" key="1">
    <source>
        <dbReference type="ARBA" id="ARBA00005417"/>
    </source>
</evidence>
<evidence type="ECO:0000259" key="5">
    <source>
        <dbReference type="PROSITE" id="PS50893"/>
    </source>
</evidence>